<dbReference type="GeneTree" id="ENSGT00390000018439"/>
<evidence type="ECO:0000256" key="7">
    <source>
        <dbReference type="ARBA" id="ARBA00023125"/>
    </source>
</evidence>
<evidence type="ECO:0000256" key="2">
    <source>
        <dbReference type="ARBA" id="ARBA00015888"/>
    </source>
</evidence>
<evidence type="ECO:0000256" key="11">
    <source>
        <dbReference type="ARBA" id="ARBA00031130"/>
    </source>
</evidence>
<evidence type="ECO:0000313" key="14">
    <source>
        <dbReference type="Ensembl" id="ENSTNIP00000014048.1"/>
    </source>
</evidence>
<evidence type="ECO:0000256" key="13">
    <source>
        <dbReference type="SAM" id="MobiDB-lite"/>
    </source>
</evidence>
<feature type="compositionally biased region" description="Basic and acidic residues" evidence="13">
    <location>
        <begin position="295"/>
        <end position="309"/>
    </location>
</feature>
<evidence type="ECO:0000256" key="9">
    <source>
        <dbReference type="ARBA" id="ARBA00030390"/>
    </source>
</evidence>
<reference evidence="14" key="3">
    <citation type="submission" date="2025-09" db="UniProtKB">
        <authorList>
            <consortium name="Ensembl"/>
        </authorList>
    </citation>
    <scope>IDENTIFICATION</scope>
</reference>
<dbReference type="InterPro" id="IPR003738">
    <property type="entry name" value="SRAP"/>
</dbReference>
<feature type="compositionally biased region" description="Polar residues" evidence="13">
    <location>
        <begin position="278"/>
        <end position="293"/>
    </location>
</feature>
<dbReference type="GO" id="GO:0016829">
    <property type="term" value="F:lyase activity"/>
    <property type="evidence" value="ECO:0007669"/>
    <property type="project" value="UniProtKB-KW"/>
</dbReference>
<dbReference type="HOGENOM" id="CLU_035990_1_0_1"/>
<evidence type="ECO:0000313" key="15">
    <source>
        <dbReference type="Proteomes" id="UP000007303"/>
    </source>
</evidence>
<evidence type="ECO:0000256" key="10">
    <source>
        <dbReference type="ARBA" id="ARBA00030898"/>
    </source>
</evidence>
<dbReference type="Pfam" id="PF02586">
    <property type="entry name" value="SRAP"/>
    <property type="match status" value="1"/>
</dbReference>
<dbReference type="AlphaFoldDB" id="H3D0L2"/>
<keyword evidence="7" id="KW-0238">DNA-binding</keyword>
<dbReference type="Ensembl" id="ENSTNIT00000014244.1">
    <property type="protein sequence ID" value="ENSTNIP00000014048.1"/>
    <property type="gene ID" value="ENSTNIG00000011113.1"/>
</dbReference>
<dbReference type="GO" id="GO:0008233">
    <property type="term" value="F:peptidase activity"/>
    <property type="evidence" value="ECO:0007669"/>
    <property type="project" value="UniProtKB-KW"/>
</dbReference>
<evidence type="ECO:0000256" key="5">
    <source>
        <dbReference type="ARBA" id="ARBA00022801"/>
    </source>
</evidence>
<evidence type="ECO:0000256" key="6">
    <source>
        <dbReference type="ARBA" id="ARBA00023124"/>
    </source>
</evidence>
<evidence type="ECO:0000256" key="4">
    <source>
        <dbReference type="ARBA" id="ARBA00022763"/>
    </source>
</evidence>
<keyword evidence="5 12" id="KW-0378">Hydrolase</keyword>
<dbReference type="STRING" id="99883.ENSTNIP00000014048"/>
<dbReference type="InterPro" id="IPR036590">
    <property type="entry name" value="SRAP-like"/>
</dbReference>
<feature type="region of interest" description="Disordered" evidence="13">
    <location>
        <begin position="27"/>
        <end position="54"/>
    </location>
</feature>
<dbReference type="Gene3D" id="3.90.1680.10">
    <property type="entry name" value="SOS response associated peptidase-like"/>
    <property type="match status" value="1"/>
</dbReference>
<evidence type="ECO:0000256" key="3">
    <source>
        <dbReference type="ARBA" id="ARBA00022670"/>
    </source>
</evidence>
<dbReference type="PANTHER" id="PTHR13604:SF0">
    <property type="entry name" value="ABASIC SITE PROCESSING PROTEIN HMCES"/>
    <property type="match status" value="1"/>
</dbReference>
<dbReference type="GO" id="GO:0006508">
    <property type="term" value="P:proteolysis"/>
    <property type="evidence" value="ECO:0007669"/>
    <property type="project" value="UniProtKB-KW"/>
</dbReference>
<accession>H3D0L2</accession>
<dbReference type="EC" id="3.4.-.-" evidence="12"/>
<dbReference type="GO" id="GO:0106300">
    <property type="term" value="P:protein-DNA covalent cross-linking repair"/>
    <property type="evidence" value="ECO:0007669"/>
    <property type="project" value="InterPro"/>
</dbReference>
<dbReference type="SUPFAM" id="SSF143081">
    <property type="entry name" value="BB1717-like"/>
    <property type="match status" value="1"/>
</dbReference>
<keyword evidence="3 12" id="KW-0645">Protease</keyword>
<feature type="compositionally biased region" description="Polar residues" evidence="13">
    <location>
        <begin position="251"/>
        <end position="262"/>
    </location>
</feature>
<keyword evidence="4" id="KW-0227">DNA damage</keyword>
<reference evidence="15" key="1">
    <citation type="journal article" date="2004" name="Nature">
        <title>Genome duplication in the teleost fish Tetraodon nigroviridis reveals the early vertebrate proto-karyotype.</title>
        <authorList>
            <person name="Jaillon O."/>
            <person name="Aury J.-M."/>
            <person name="Brunet F."/>
            <person name="Petit J.-L."/>
            <person name="Stange-Thomann N."/>
            <person name="Mauceli E."/>
            <person name="Bouneau L."/>
            <person name="Fischer C."/>
            <person name="Ozouf-Costaz C."/>
            <person name="Bernot A."/>
            <person name="Nicaud S."/>
            <person name="Jaffe D."/>
            <person name="Fisher S."/>
            <person name="Lutfalla G."/>
            <person name="Dossat C."/>
            <person name="Segurens B."/>
            <person name="Dasilva C."/>
            <person name="Salanoubat M."/>
            <person name="Levy M."/>
            <person name="Boudet N."/>
            <person name="Castellano S."/>
            <person name="Anthouard V."/>
            <person name="Jubin C."/>
            <person name="Castelli V."/>
            <person name="Katinka M."/>
            <person name="Vacherie B."/>
            <person name="Biemont C."/>
            <person name="Skalli Z."/>
            <person name="Cattolico L."/>
            <person name="Poulain J."/>
            <person name="De Berardinis V."/>
            <person name="Cruaud C."/>
            <person name="Duprat S."/>
            <person name="Brottier P."/>
            <person name="Coutanceau J.-P."/>
            <person name="Gouzy J."/>
            <person name="Parra G."/>
            <person name="Lardier G."/>
            <person name="Chapple C."/>
            <person name="McKernan K.J."/>
            <person name="McEwan P."/>
            <person name="Bosak S."/>
            <person name="Kellis M."/>
            <person name="Volff J.-N."/>
            <person name="Guigo R."/>
            <person name="Zody M.C."/>
            <person name="Mesirov J."/>
            <person name="Lindblad-Toh K."/>
            <person name="Birren B."/>
            <person name="Nusbaum C."/>
            <person name="Kahn D."/>
            <person name="Robinson-Rechavi M."/>
            <person name="Laudet V."/>
            <person name="Schachter V."/>
            <person name="Quetier F."/>
            <person name="Saurin W."/>
            <person name="Scarpelli C."/>
            <person name="Wincker P."/>
            <person name="Lander E.S."/>
            <person name="Weissenbach J."/>
            <person name="Roest Crollius H."/>
        </authorList>
    </citation>
    <scope>NUCLEOTIDE SEQUENCE [LARGE SCALE GENOMIC DNA]</scope>
</reference>
<keyword evidence="15" id="KW-1185">Reference proteome</keyword>
<dbReference type="Proteomes" id="UP000007303">
    <property type="component" value="Unassembled WGS sequence"/>
</dbReference>
<feature type="compositionally biased region" description="Basic and acidic residues" evidence="13">
    <location>
        <begin position="31"/>
        <end position="41"/>
    </location>
</feature>
<proteinExistence type="inferred from homology"/>
<organism evidence="14 15">
    <name type="scientific">Tetraodon nigroviridis</name>
    <name type="common">Spotted green pufferfish</name>
    <name type="synonym">Chelonodon nigroviridis</name>
    <dbReference type="NCBI Taxonomy" id="99883"/>
    <lineage>
        <taxon>Eukaryota</taxon>
        <taxon>Metazoa</taxon>
        <taxon>Chordata</taxon>
        <taxon>Craniata</taxon>
        <taxon>Vertebrata</taxon>
        <taxon>Euteleostomi</taxon>
        <taxon>Actinopterygii</taxon>
        <taxon>Neopterygii</taxon>
        <taxon>Teleostei</taxon>
        <taxon>Neoteleostei</taxon>
        <taxon>Acanthomorphata</taxon>
        <taxon>Eupercaria</taxon>
        <taxon>Tetraodontiformes</taxon>
        <taxon>Tetradontoidea</taxon>
        <taxon>Tetraodontidae</taxon>
        <taxon>Tetraodon</taxon>
    </lineage>
</organism>
<evidence type="ECO:0000256" key="12">
    <source>
        <dbReference type="RuleBase" id="RU364100"/>
    </source>
</evidence>
<comment type="similarity">
    <text evidence="1 12">Belongs to the SOS response-associated peptidase family.</text>
</comment>
<evidence type="ECO:0000256" key="8">
    <source>
        <dbReference type="ARBA" id="ARBA00023239"/>
    </source>
</evidence>
<evidence type="ECO:0000256" key="1">
    <source>
        <dbReference type="ARBA" id="ARBA00008136"/>
    </source>
</evidence>
<reference evidence="14" key="2">
    <citation type="submission" date="2025-08" db="UniProtKB">
        <authorList>
            <consortium name="Ensembl"/>
        </authorList>
    </citation>
    <scope>IDENTIFICATION</scope>
</reference>
<name>H3D0L2_TETNG</name>
<keyword evidence="8" id="KW-0456">Lyase</keyword>
<dbReference type="GO" id="GO:0003697">
    <property type="term" value="F:single-stranded DNA binding"/>
    <property type="evidence" value="ECO:0007669"/>
    <property type="project" value="InterPro"/>
</dbReference>
<feature type="region of interest" description="Disordered" evidence="13">
    <location>
        <begin position="251"/>
        <end position="331"/>
    </location>
</feature>
<dbReference type="InParanoid" id="H3D0L2"/>
<dbReference type="PANTHER" id="PTHR13604">
    <property type="entry name" value="DC12-RELATED"/>
    <property type="match status" value="1"/>
</dbReference>
<keyword evidence="6" id="KW-0190">Covalent protein-DNA linkage</keyword>
<sequence length="331" mass="37571">MCGRTACTLAPDEVSRACLYRNRAGRRRQPGWRDGDAEKYKPSYNKSPQSQSPVLLSQRHFDKNAPADECVLASMRWGLVPAWFKEDDPKKMHYSTSNCRSENILFKKSYKDPMMKGQRCVILADGFYEWKKEGKDKQPFFIYFPQSQTASGEKTKTQKEAPAEWTGWKLLTIAGIFDCWKPPSGGEPLYSYSVITVNASTNLESIHHRMPAILEGEEEVRKWLDFGEVACLDAKELLQSKNTLTFHPVSSLVNNTRNNSPKCLQPIDLKSRKGPKPTESSKMMTSWLKSSTPTKRKESDAREEDEKSGKAGCKPAGTLQHWLPKANKKPK</sequence>
<dbReference type="OMA" id="SYNKGPQ"/>
<protein>
    <recommendedName>
        <fullName evidence="2 12">Abasic site processing protein HMCES</fullName>
        <shortName evidence="12">ES cell-specific 5hmC-binding protein</shortName>
        <ecNumber evidence="12">3.4.-.-</ecNumber>
    </recommendedName>
    <alternativeName>
        <fullName evidence="9 12">Embryonic stem cell-specific 5-hydroxymethylcytosine-binding protein</fullName>
    </alternativeName>
    <alternativeName>
        <fullName evidence="10 12">Peptidase HMCES</fullName>
    </alternativeName>
    <alternativeName>
        <fullName evidence="11 12">SRAP domain-containing protein 1</fullName>
    </alternativeName>
</protein>
<comment type="function">
    <text evidence="12">Sensor of abasic sites in single-stranded DNA (ssDNA) required to preserve genome integrity by promoting error-free repair of abasic sites. Acts as an enzyme that recognizes and binds abasic sites in ssDNA at replication forks and chemically modifies the lesion by forming a covalent cross-link with DNA: forms a stable thiazolidine linkage between a ring-opened abasic site and the alpha-amino and sulfhydryl substituents of its N-terminal catalytic cysteine residue. The HMCES DNA-protein cross-link is then either reversed or degraded. HMCES is able to catalyze the reversal of its thiazolidine cross-link and cycle between a cross-link and a non-cross-linked state depending on DNA context: mediates self-reversal of the thiazolidine cross-link in double stranded DNA, allowing APEX1 to initiate downstream repair of abasic sites. The HMCES DNA-protein cross-link can also be degraded by the SPRTN metalloprotease following unfolding by the BRIP1/FANCJ helicase. Acts as a protease: mediates autocatalytic processing of its N-terminal methionine in order to expose the catalytic cysteine.</text>
</comment>